<evidence type="ECO:0000313" key="1">
    <source>
        <dbReference type="EMBL" id="CAG8685895.1"/>
    </source>
</evidence>
<feature type="non-terminal residue" evidence="1">
    <location>
        <position position="1"/>
    </location>
</feature>
<proteinExistence type="predicted"/>
<sequence length="121" mass="13953">LNMINESISLGRDSTSRLKHPSQQSEVPDSDQLFSSTNYAPVIDDDEITFKEIVEEFAEEHNLLFIPTNKIHQVTRMPLYRIGRTTQGFGGLIMYLDDDVMYVKQGLEWLPMGFDEILEKL</sequence>
<keyword evidence="2" id="KW-1185">Reference proteome</keyword>
<dbReference type="EMBL" id="CAJVPM010033642">
    <property type="protein sequence ID" value="CAG8685895.1"/>
    <property type="molecule type" value="Genomic_DNA"/>
</dbReference>
<dbReference type="Proteomes" id="UP000789860">
    <property type="component" value="Unassembled WGS sequence"/>
</dbReference>
<reference evidence="1" key="1">
    <citation type="submission" date="2021-06" db="EMBL/GenBank/DDBJ databases">
        <authorList>
            <person name="Kallberg Y."/>
            <person name="Tangrot J."/>
            <person name="Rosling A."/>
        </authorList>
    </citation>
    <scope>NUCLEOTIDE SEQUENCE</scope>
    <source>
        <strain evidence="1">AU212A</strain>
    </source>
</reference>
<organism evidence="1 2">
    <name type="scientific">Scutellospora calospora</name>
    <dbReference type="NCBI Taxonomy" id="85575"/>
    <lineage>
        <taxon>Eukaryota</taxon>
        <taxon>Fungi</taxon>
        <taxon>Fungi incertae sedis</taxon>
        <taxon>Mucoromycota</taxon>
        <taxon>Glomeromycotina</taxon>
        <taxon>Glomeromycetes</taxon>
        <taxon>Diversisporales</taxon>
        <taxon>Gigasporaceae</taxon>
        <taxon>Scutellospora</taxon>
    </lineage>
</organism>
<protein>
    <submittedName>
        <fullName evidence="1">4993_t:CDS:1</fullName>
    </submittedName>
</protein>
<accession>A0ACA9NZV5</accession>
<evidence type="ECO:0000313" key="2">
    <source>
        <dbReference type="Proteomes" id="UP000789860"/>
    </source>
</evidence>
<gene>
    <name evidence="1" type="ORF">SCALOS_LOCUS9904</name>
</gene>
<comment type="caution">
    <text evidence="1">The sequence shown here is derived from an EMBL/GenBank/DDBJ whole genome shotgun (WGS) entry which is preliminary data.</text>
</comment>
<name>A0ACA9NZV5_9GLOM</name>